<evidence type="ECO:0000259" key="1">
    <source>
        <dbReference type="Pfam" id="PF00534"/>
    </source>
</evidence>
<protein>
    <recommendedName>
        <fullName evidence="5">Glycosyl transferase family 1 domain-containing protein</fullName>
    </recommendedName>
</protein>
<organism evidence="3 4">
    <name type="scientific">Candidatus Lloydbacteria bacterium RIFCSPHIGHO2_02_FULL_51_22</name>
    <dbReference type="NCBI Taxonomy" id="1798663"/>
    <lineage>
        <taxon>Bacteria</taxon>
        <taxon>Candidatus Lloydiibacteriota</taxon>
    </lineage>
</organism>
<gene>
    <name evidence="3" type="ORF">A3D67_03630</name>
</gene>
<reference evidence="3 4" key="1">
    <citation type="journal article" date="2016" name="Nat. Commun.">
        <title>Thousands of microbial genomes shed light on interconnected biogeochemical processes in an aquifer system.</title>
        <authorList>
            <person name="Anantharaman K."/>
            <person name="Brown C.T."/>
            <person name="Hug L.A."/>
            <person name="Sharon I."/>
            <person name="Castelle C.J."/>
            <person name="Probst A.J."/>
            <person name="Thomas B.C."/>
            <person name="Singh A."/>
            <person name="Wilkins M.J."/>
            <person name="Karaoz U."/>
            <person name="Brodie E.L."/>
            <person name="Williams K.H."/>
            <person name="Hubbard S.S."/>
            <person name="Banfield J.F."/>
        </authorList>
    </citation>
    <scope>NUCLEOTIDE SEQUENCE [LARGE SCALE GENOMIC DNA]</scope>
</reference>
<dbReference type="SUPFAM" id="SSF53756">
    <property type="entry name" value="UDP-Glycosyltransferase/glycogen phosphorylase"/>
    <property type="match status" value="1"/>
</dbReference>
<dbReference type="InterPro" id="IPR001296">
    <property type="entry name" value="Glyco_trans_1"/>
</dbReference>
<dbReference type="AlphaFoldDB" id="A0A1G2DA06"/>
<dbReference type="Gene3D" id="3.40.50.2000">
    <property type="entry name" value="Glycogen Phosphorylase B"/>
    <property type="match status" value="2"/>
</dbReference>
<dbReference type="CDD" id="cd03801">
    <property type="entry name" value="GT4_PimA-like"/>
    <property type="match status" value="1"/>
</dbReference>
<dbReference type="GO" id="GO:0016757">
    <property type="term" value="F:glycosyltransferase activity"/>
    <property type="evidence" value="ECO:0007669"/>
    <property type="project" value="InterPro"/>
</dbReference>
<feature type="domain" description="Glycosyltransferase subfamily 4-like N-terminal" evidence="2">
    <location>
        <begin position="90"/>
        <end position="231"/>
    </location>
</feature>
<name>A0A1G2DA06_9BACT</name>
<sequence length="442" mass="50484">MARAKKRSLDRRAFYTGRSLIRLFSSDKKNTVVKETKMRAIKVAFIHNERRIHGGMHTGAAQINQLMAHSLAAVGVHVRHFYPRHQLTDTPVHLRGIANILFFYSMLEHKDKMLKFDIIQGTTYTPLPFLAFNVPVVCHFGSTIRGYLSSVPRTKQLIKEERRVFKELAHLNIIPALDLHTFRPMEDIADIEAVAASKAHVCIATSEKVRRELMEMGIREERIRVIHNAIEDYWFSGELPATTNPPHLVFLGRLGNDVFTLKLKGFSRLVNFYRAFPEVPKTTICMTMNRKLKEWLRVAFPNHYMFVNLRKDLIPGALAPRFGSIMFLSSRYEGFSLSLVEGMSQGLVPISFSVGIAPEIIRNGENGFIVSSEREAETRARELLGNKEKRLEMASAARQTAKQFRSSRIAHELLALYQSIKKERKQHNKNGDNRTDVGLLTS</sequence>
<evidence type="ECO:0000313" key="3">
    <source>
        <dbReference type="EMBL" id="OGZ10459.1"/>
    </source>
</evidence>
<proteinExistence type="predicted"/>
<feature type="domain" description="Glycosyl transferase family 1" evidence="1">
    <location>
        <begin position="325"/>
        <end position="399"/>
    </location>
</feature>
<dbReference type="Pfam" id="PF00534">
    <property type="entry name" value="Glycos_transf_1"/>
    <property type="match status" value="1"/>
</dbReference>
<evidence type="ECO:0000313" key="4">
    <source>
        <dbReference type="Proteomes" id="UP000178099"/>
    </source>
</evidence>
<dbReference type="EMBL" id="MHLN01000040">
    <property type="protein sequence ID" value="OGZ10459.1"/>
    <property type="molecule type" value="Genomic_DNA"/>
</dbReference>
<dbReference type="Proteomes" id="UP000178099">
    <property type="component" value="Unassembled WGS sequence"/>
</dbReference>
<dbReference type="Pfam" id="PF13439">
    <property type="entry name" value="Glyco_transf_4"/>
    <property type="match status" value="1"/>
</dbReference>
<dbReference type="PANTHER" id="PTHR12526">
    <property type="entry name" value="GLYCOSYLTRANSFERASE"/>
    <property type="match status" value="1"/>
</dbReference>
<evidence type="ECO:0008006" key="5">
    <source>
        <dbReference type="Google" id="ProtNLM"/>
    </source>
</evidence>
<dbReference type="InterPro" id="IPR028098">
    <property type="entry name" value="Glyco_trans_4-like_N"/>
</dbReference>
<dbReference type="PANTHER" id="PTHR12526:SF636">
    <property type="entry name" value="BLL3647 PROTEIN"/>
    <property type="match status" value="1"/>
</dbReference>
<comment type="caution">
    <text evidence="3">The sequence shown here is derived from an EMBL/GenBank/DDBJ whole genome shotgun (WGS) entry which is preliminary data.</text>
</comment>
<evidence type="ECO:0000259" key="2">
    <source>
        <dbReference type="Pfam" id="PF13439"/>
    </source>
</evidence>
<accession>A0A1G2DA06</accession>